<comment type="caution">
    <text evidence="3">The sequence shown here is derived from an EMBL/GenBank/DDBJ whole genome shotgun (WGS) entry which is preliminary data.</text>
</comment>
<dbReference type="GO" id="GO:0006355">
    <property type="term" value="P:regulation of DNA-templated transcription"/>
    <property type="evidence" value="ECO:0007669"/>
    <property type="project" value="InterPro"/>
</dbReference>
<accession>A0A226D5N1</accession>
<dbReference type="PANTHER" id="PTHR31669:SF251">
    <property type="entry name" value="PROTEIN FAR1-RELATED SEQUENCE"/>
    <property type="match status" value="1"/>
</dbReference>
<feature type="region of interest" description="Disordered" evidence="1">
    <location>
        <begin position="1"/>
        <end position="32"/>
    </location>
</feature>
<dbReference type="InterPro" id="IPR018289">
    <property type="entry name" value="MULE_transposase_dom"/>
</dbReference>
<reference evidence="3 4" key="1">
    <citation type="submission" date="2015-12" db="EMBL/GenBank/DDBJ databases">
        <title>The genome of Folsomia candida.</title>
        <authorList>
            <person name="Faddeeva A."/>
            <person name="Derks M.F."/>
            <person name="Anvar Y."/>
            <person name="Smit S."/>
            <person name="Van Straalen N."/>
            <person name="Roelofs D."/>
        </authorList>
    </citation>
    <scope>NUCLEOTIDE SEQUENCE [LARGE SCALE GENOMIC DNA]</scope>
    <source>
        <strain evidence="3 4">VU population</strain>
        <tissue evidence="3">Whole body</tissue>
    </source>
</reference>
<name>A0A226D5N1_FOLCA</name>
<dbReference type="Proteomes" id="UP000198287">
    <property type="component" value="Unassembled WGS sequence"/>
</dbReference>
<keyword evidence="4" id="KW-1185">Reference proteome</keyword>
<dbReference type="AlphaFoldDB" id="A0A226D5N1"/>
<dbReference type="EMBL" id="LNIX01000036">
    <property type="protein sequence ID" value="OXA39961.1"/>
    <property type="molecule type" value="Genomic_DNA"/>
</dbReference>
<evidence type="ECO:0000313" key="3">
    <source>
        <dbReference type="EMBL" id="OXA39961.1"/>
    </source>
</evidence>
<sequence>MEENFNTLSYYDGESSDFENEGVPPPPKRRRQAKNNWEKLETFDNFEAKVQIKLNGTFVRHTAKELQDGKKIYYNFKIKDCPGKVHLYLPGNSQIVNLLTNGKPHDHDGEGKHGIPSEAKEIIDSLRKDGITQPKLIQTNLRRQGIDPPSRTQISNRINYLNSKDENRIVSLGQISDLCRRSSEIPTQMDDAFVAGYSIEFEIKRFSLFMSTKRLLSMTSQCKLLQADATYKLNWEGFPVLVVGTSDKDSHFHPFGIAITSGETVEDFSSVFQVLKGYDENFEPEVLVADCAEAITNAFQTVFRVEFKRVYCWFHVKQNVKKFLKSSKIPESQKKGISFDIDCLQLADNEEEFNIAKKLFIKKWKTGDTKDFYDYFETEYLNQRNGWYEGYAPGYPCTNNGPEAINATIKNENTFRKRLPLGELFVTLKKIVSGWSLDRNPVSLDCKIFATSPTYSLQLQTKSFNWSIDKKRAPLKSKKGCPGTVVYYITPSGLPALKSEDIIQYNNKMCKKTWTKFDTYKKCKERLWIVNYNEEEWSSSRCNYTSFKKKYMCKHVMGIAVIRKDFTVRDEAVTVPVGTKRPRGRPAKARRALLVD</sequence>
<dbReference type="Pfam" id="PF10551">
    <property type="entry name" value="MULE"/>
    <property type="match status" value="1"/>
</dbReference>
<dbReference type="PANTHER" id="PTHR31669">
    <property type="entry name" value="PROTEIN FAR1-RELATED SEQUENCE 10-RELATED"/>
    <property type="match status" value="1"/>
</dbReference>
<evidence type="ECO:0000313" key="4">
    <source>
        <dbReference type="Proteomes" id="UP000198287"/>
    </source>
</evidence>
<dbReference type="OMA" id="NDAGESC"/>
<organism evidence="3 4">
    <name type="scientific">Folsomia candida</name>
    <name type="common">Springtail</name>
    <dbReference type="NCBI Taxonomy" id="158441"/>
    <lineage>
        <taxon>Eukaryota</taxon>
        <taxon>Metazoa</taxon>
        <taxon>Ecdysozoa</taxon>
        <taxon>Arthropoda</taxon>
        <taxon>Hexapoda</taxon>
        <taxon>Collembola</taxon>
        <taxon>Entomobryomorpha</taxon>
        <taxon>Isotomoidea</taxon>
        <taxon>Isotomidae</taxon>
        <taxon>Proisotominae</taxon>
        <taxon>Folsomia</taxon>
    </lineage>
</organism>
<evidence type="ECO:0000259" key="2">
    <source>
        <dbReference type="Pfam" id="PF10551"/>
    </source>
</evidence>
<evidence type="ECO:0000256" key="1">
    <source>
        <dbReference type="SAM" id="MobiDB-lite"/>
    </source>
</evidence>
<gene>
    <name evidence="3" type="ORF">Fcan01_25381</name>
</gene>
<protein>
    <submittedName>
        <fullName evidence="3">Glycerol-3-phosphate dehydrogenase [NAD(P)+]</fullName>
    </submittedName>
</protein>
<proteinExistence type="predicted"/>
<dbReference type="InterPro" id="IPR031052">
    <property type="entry name" value="FHY3/FAR1"/>
</dbReference>
<dbReference type="OrthoDB" id="119028at2759"/>
<feature type="domain" description="MULE transposase" evidence="2">
    <location>
        <begin position="225"/>
        <end position="319"/>
    </location>
</feature>